<evidence type="ECO:0000313" key="6">
    <source>
        <dbReference type="EMBL" id="OTP77969.1"/>
    </source>
</evidence>
<dbReference type="InterPro" id="IPR015590">
    <property type="entry name" value="Aldehyde_DH_dom"/>
</dbReference>
<evidence type="ECO:0000256" key="1">
    <source>
        <dbReference type="ARBA" id="ARBA00009986"/>
    </source>
</evidence>
<evidence type="ECO:0000256" key="2">
    <source>
        <dbReference type="ARBA" id="ARBA00023002"/>
    </source>
</evidence>
<dbReference type="Gene3D" id="3.40.309.10">
    <property type="entry name" value="Aldehyde Dehydrogenase, Chain A, domain 2"/>
    <property type="match status" value="1"/>
</dbReference>
<comment type="similarity">
    <text evidence="1 4">Belongs to the aldehyde dehydrogenase family.</text>
</comment>
<dbReference type="InterPro" id="IPR016162">
    <property type="entry name" value="Ald_DH_N"/>
</dbReference>
<comment type="caution">
    <text evidence="6">The sequence shown here is derived from an EMBL/GenBank/DDBJ whole genome shotgun (WGS) entry which is preliminary data.</text>
</comment>
<dbReference type="SUPFAM" id="SSF53720">
    <property type="entry name" value="ALDH-like"/>
    <property type="match status" value="1"/>
</dbReference>
<dbReference type="GO" id="GO:0016620">
    <property type="term" value="F:oxidoreductase activity, acting on the aldehyde or oxo group of donors, NAD or NADP as acceptor"/>
    <property type="evidence" value="ECO:0007669"/>
    <property type="project" value="InterPro"/>
</dbReference>
<evidence type="ECO:0000256" key="4">
    <source>
        <dbReference type="RuleBase" id="RU003345"/>
    </source>
</evidence>
<dbReference type="AlphaFoldDB" id="A0A242N2S3"/>
<dbReference type="InterPro" id="IPR016160">
    <property type="entry name" value="Ald_DH_CS_CYS"/>
</dbReference>
<evidence type="ECO:0000259" key="5">
    <source>
        <dbReference type="Pfam" id="PF00171"/>
    </source>
</evidence>
<dbReference type="Pfam" id="PF00171">
    <property type="entry name" value="Aldedh"/>
    <property type="match status" value="1"/>
</dbReference>
<protein>
    <submittedName>
        <fullName evidence="6">Aldehyde dehydrogenase</fullName>
    </submittedName>
</protein>
<keyword evidence="2 4" id="KW-0560">Oxidoreductase</keyword>
<organism evidence="6 7">
    <name type="scientific">Caballeronia sordidicola</name>
    <name type="common">Burkholderia sordidicola</name>
    <dbReference type="NCBI Taxonomy" id="196367"/>
    <lineage>
        <taxon>Bacteria</taxon>
        <taxon>Pseudomonadati</taxon>
        <taxon>Pseudomonadota</taxon>
        <taxon>Betaproteobacteria</taxon>
        <taxon>Burkholderiales</taxon>
        <taxon>Burkholderiaceae</taxon>
        <taxon>Caballeronia</taxon>
    </lineage>
</organism>
<evidence type="ECO:0000313" key="7">
    <source>
        <dbReference type="Proteomes" id="UP000194546"/>
    </source>
</evidence>
<dbReference type="CDD" id="cd07114">
    <property type="entry name" value="ALDH_DhaS"/>
    <property type="match status" value="1"/>
</dbReference>
<dbReference type="Gene3D" id="3.40.605.10">
    <property type="entry name" value="Aldehyde Dehydrogenase, Chain A, domain 1"/>
    <property type="match status" value="1"/>
</dbReference>
<name>A0A242N2S3_CABSO</name>
<feature type="active site" evidence="3">
    <location>
        <position position="250"/>
    </location>
</feature>
<dbReference type="EMBL" id="NBTY01000049">
    <property type="protein sequence ID" value="OTP77969.1"/>
    <property type="molecule type" value="Genomic_DNA"/>
</dbReference>
<dbReference type="FunFam" id="3.40.309.10:FF:000012">
    <property type="entry name" value="Betaine aldehyde dehydrogenase"/>
    <property type="match status" value="1"/>
</dbReference>
<dbReference type="FunFam" id="3.40.605.10:FF:000026">
    <property type="entry name" value="Aldehyde dehydrogenase, putative"/>
    <property type="match status" value="1"/>
</dbReference>
<feature type="domain" description="Aldehyde dehydrogenase" evidence="5">
    <location>
        <begin position="13"/>
        <end position="477"/>
    </location>
</feature>
<dbReference type="PANTHER" id="PTHR11699">
    <property type="entry name" value="ALDEHYDE DEHYDROGENASE-RELATED"/>
    <property type="match status" value="1"/>
</dbReference>
<dbReference type="Proteomes" id="UP000194546">
    <property type="component" value="Unassembled WGS sequence"/>
</dbReference>
<dbReference type="InterPro" id="IPR029510">
    <property type="entry name" value="Ald_DH_CS_GLU"/>
</dbReference>
<dbReference type="InterPro" id="IPR016161">
    <property type="entry name" value="Ald_DH/histidinol_DH"/>
</dbReference>
<dbReference type="RefSeq" id="WP_086380979.1">
    <property type="nucleotide sequence ID" value="NZ_NBTY01000049.1"/>
</dbReference>
<evidence type="ECO:0000256" key="3">
    <source>
        <dbReference type="PROSITE-ProRule" id="PRU10007"/>
    </source>
</evidence>
<dbReference type="PROSITE" id="PS00687">
    <property type="entry name" value="ALDEHYDE_DEHYDR_GLU"/>
    <property type="match status" value="1"/>
</dbReference>
<dbReference type="PROSITE" id="PS00070">
    <property type="entry name" value="ALDEHYDE_DEHYDR_CYS"/>
    <property type="match status" value="1"/>
</dbReference>
<proteinExistence type="inferred from homology"/>
<gene>
    <name evidence="6" type="ORF">PAMC26510_07620</name>
</gene>
<sequence length="493" mass="53698">MVQRYQLFIDNEWVDPASDTWFDSLDPFSGEPWAEIPRANEADVSRAVEAASAALDGPWGHMSATDRGLLLHKLGALIEQHADTLTEVESRDNGKLRSEVGGQVRYMAKYFYYYGGLADKIQGAVIPMDKPKVFNYTRYEPLGVVATITPWNSSLLLTAWKLAPALCAGNTVIAKPSEYTSASLFELAKLFVEAGFPPGVFNVLTGFGKEVGEPLVIHPKVARIAFTGGDAGGKAVNVLGAQHFKRVSLELGGKSPNIIFEDADLTRAANGVITGIFSAGGQTCMAGSRLLLQESIHDEFVERLIAISSKAKLGDPSLPDVQVGPVATRPQFDKVMEYIGIAKAEGARCVFGGNSRSGEGFGAGQFVEPTIFVDVDNSMRIAQEEVFGPVLSVIKFKDEEDAIRIANDIRFGLASGVWTKSLHRAMYMSERLKAGTVWVNNYRSTSFTTPFGGYKHSGIGREGGIEAVKEYLETKSVWISTDLDMPDPFVRKY</sequence>
<dbReference type="FunFam" id="3.40.605.10:FF:000007">
    <property type="entry name" value="NAD/NADP-dependent betaine aldehyde dehydrogenase"/>
    <property type="match status" value="1"/>
</dbReference>
<accession>A0A242N2S3</accession>
<dbReference type="InterPro" id="IPR016163">
    <property type="entry name" value="Ald_DH_C"/>
</dbReference>
<reference evidence="6 7" key="1">
    <citation type="submission" date="2017-03" db="EMBL/GenBank/DDBJ databases">
        <title>Genome analysis of strain PAMC 26510.</title>
        <authorList>
            <person name="Oh H.-M."/>
            <person name="Yang J.-A."/>
        </authorList>
    </citation>
    <scope>NUCLEOTIDE SEQUENCE [LARGE SCALE GENOMIC DNA]</scope>
    <source>
        <strain evidence="6 7">PAMC 26510</strain>
    </source>
</reference>